<feature type="domain" description="DUF7918" evidence="1">
    <location>
        <begin position="8"/>
        <end position="214"/>
    </location>
</feature>
<name>A0A015LB51_RHIIW</name>
<organism evidence="2 3">
    <name type="scientific">Rhizophagus irregularis (strain DAOM 197198w)</name>
    <name type="common">Glomus intraradices</name>
    <dbReference type="NCBI Taxonomy" id="1432141"/>
    <lineage>
        <taxon>Eukaryota</taxon>
        <taxon>Fungi</taxon>
        <taxon>Fungi incertae sedis</taxon>
        <taxon>Mucoromycota</taxon>
        <taxon>Glomeromycotina</taxon>
        <taxon>Glomeromycetes</taxon>
        <taxon>Glomerales</taxon>
        <taxon>Glomeraceae</taxon>
        <taxon>Rhizophagus</taxon>
    </lineage>
</organism>
<dbReference type="Proteomes" id="UP000022910">
    <property type="component" value="Unassembled WGS sequence"/>
</dbReference>
<evidence type="ECO:0000313" key="2">
    <source>
        <dbReference type="EMBL" id="EXX52038.1"/>
    </source>
</evidence>
<gene>
    <name evidence="2" type="ORF">RirG_256560</name>
</gene>
<evidence type="ECO:0000313" key="3">
    <source>
        <dbReference type="Proteomes" id="UP000022910"/>
    </source>
</evidence>
<dbReference type="HOGENOM" id="CLU_897569_0_0_1"/>
<protein>
    <recommendedName>
        <fullName evidence="1">DUF7918 domain-containing protein</fullName>
    </recommendedName>
</protein>
<dbReference type="InterPro" id="IPR057678">
    <property type="entry name" value="DUF7918"/>
</dbReference>
<dbReference type="AlphaFoldDB" id="A0A015LB51"/>
<comment type="caution">
    <text evidence="2">The sequence shown here is derived from an EMBL/GenBank/DDBJ whole genome shotgun (WGS) entry which is preliminary data.</text>
</comment>
<accession>A0A015LB51</accession>
<proteinExistence type="predicted"/>
<dbReference type="Pfam" id="PF25534">
    <property type="entry name" value="DUF7918"/>
    <property type="match status" value="1"/>
</dbReference>
<reference evidence="2 3" key="1">
    <citation type="submission" date="2014-02" db="EMBL/GenBank/DDBJ databases">
        <title>Single nucleus genome sequencing reveals high similarity among nuclei of an endomycorrhizal fungus.</title>
        <authorList>
            <person name="Lin K."/>
            <person name="Geurts R."/>
            <person name="Zhang Z."/>
            <person name="Limpens E."/>
            <person name="Saunders D.G."/>
            <person name="Mu D."/>
            <person name="Pang E."/>
            <person name="Cao H."/>
            <person name="Cha H."/>
            <person name="Lin T."/>
            <person name="Zhou Q."/>
            <person name="Shang Y."/>
            <person name="Li Y."/>
            <person name="Ivanov S."/>
            <person name="Sharma T."/>
            <person name="Velzen R.V."/>
            <person name="Ruijter N.D."/>
            <person name="Aanen D.K."/>
            <person name="Win J."/>
            <person name="Kamoun S."/>
            <person name="Bisseling T."/>
            <person name="Huang S."/>
        </authorList>
    </citation>
    <scope>NUCLEOTIDE SEQUENCE [LARGE SCALE GENOMIC DNA]</scope>
    <source>
        <strain evidence="3">DAOM197198w</strain>
    </source>
</reference>
<dbReference type="OrthoDB" id="2357268at2759"/>
<keyword evidence="3" id="KW-1185">Reference proteome</keyword>
<evidence type="ECO:0000259" key="1">
    <source>
        <dbReference type="Pfam" id="PF25534"/>
    </source>
</evidence>
<dbReference type="EMBL" id="JEMT01029495">
    <property type="protein sequence ID" value="EXX52038.1"/>
    <property type="molecule type" value="Genomic_DNA"/>
</dbReference>
<sequence length="298" mass="34123">MRISNRWTLEILVNKRPLKEYEIPDSVLGISASSALKSYVVEGRRKKFCNSATFVAVPSLGTYYNIKISPGTTHEIAARVFVDGSSDGFFTNKCNSSFIMKGFYNRNATMMYNFFFEKTNWIETDNVQNAEFGGYGAISVYFYKIKHIYETSLEYNSDKTFEEVKVPEAKKSFDVALTTKFSNGIESHCSGPWEMIITENDPLAVLHINYRSVDWFYIKGISIQENSMQVAIASTSNKNLTTTVDTKNEVIPKETSDTEDKTSIDKTVKKNRRRKRYQEIIVLLDSDDDDTREVMELD</sequence>